<keyword evidence="1" id="KW-1133">Transmembrane helix</keyword>
<keyword evidence="3" id="KW-1185">Reference proteome</keyword>
<name>E4U2H7_SULKY</name>
<proteinExistence type="predicted"/>
<dbReference type="KEGG" id="sku:Sulku_2004"/>
<keyword evidence="1" id="KW-0812">Transmembrane</keyword>
<gene>
    <name evidence="2" type="ordered locus">Sulku_2004</name>
</gene>
<accession>E4U2H7</accession>
<reference evidence="2 3" key="1">
    <citation type="journal article" date="2012" name="Stand. Genomic Sci.">
        <title>Complete genome sequence of the sulfur compounds oxidizing chemolithoautotroph Sulfuricurvum kujiense type strain (YK-1(T)).</title>
        <authorList>
            <person name="Han C."/>
            <person name="Kotsyurbenko O."/>
            <person name="Chertkov O."/>
            <person name="Held B."/>
            <person name="Lapidus A."/>
            <person name="Nolan M."/>
            <person name="Lucas S."/>
            <person name="Hammon N."/>
            <person name="Deshpande S."/>
            <person name="Cheng J.F."/>
            <person name="Tapia R."/>
            <person name="Goodwin L.A."/>
            <person name="Pitluck S."/>
            <person name="Liolios K."/>
            <person name="Pagani I."/>
            <person name="Ivanova N."/>
            <person name="Mavromatis K."/>
            <person name="Mikhailova N."/>
            <person name="Pati A."/>
            <person name="Chen A."/>
            <person name="Palaniappan K."/>
            <person name="Land M."/>
            <person name="Hauser L."/>
            <person name="Chang Y.J."/>
            <person name="Jeffries C.D."/>
            <person name="Brambilla E.M."/>
            <person name="Rohde M."/>
            <person name="Spring S."/>
            <person name="Sikorski J."/>
            <person name="Goker M."/>
            <person name="Woyke T."/>
            <person name="Bristow J."/>
            <person name="Eisen J.A."/>
            <person name="Markowitz V."/>
            <person name="Hugenholtz P."/>
            <person name="Kyrpides N.C."/>
            <person name="Klenk H.P."/>
            <person name="Detter J.C."/>
        </authorList>
    </citation>
    <scope>NUCLEOTIDE SEQUENCE [LARGE SCALE GENOMIC DNA]</scope>
    <source>
        <strain evidence="3">ATCC BAA-921 / DSM 16994 / JCM 11577 / YK-1</strain>
    </source>
</reference>
<dbReference type="RefSeq" id="WP_013460861.1">
    <property type="nucleotide sequence ID" value="NC_014762.1"/>
</dbReference>
<evidence type="ECO:0000313" key="3">
    <source>
        <dbReference type="Proteomes" id="UP000008721"/>
    </source>
</evidence>
<protein>
    <submittedName>
        <fullName evidence="2">Uncharacterized protein</fullName>
    </submittedName>
</protein>
<sequence>MRKKLFREALIFGAVAFAMALLLHPDLLSDPQERFYHMIQRENIGHPFVYTALVYGILWLLRSLFSFIRRLLFSRT</sequence>
<dbReference type="OrthoDB" id="5335013at2"/>
<dbReference type="STRING" id="709032.Sulku_2004"/>
<feature type="transmembrane region" description="Helical" evidence="1">
    <location>
        <begin position="44"/>
        <end position="65"/>
    </location>
</feature>
<dbReference type="Proteomes" id="UP000008721">
    <property type="component" value="Chromosome"/>
</dbReference>
<keyword evidence="1" id="KW-0472">Membrane</keyword>
<evidence type="ECO:0000256" key="1">
    <source>
        <dbReference type="SAM" id="Phobius"/>
    </source>
</evidence>
<dbReference type="AlphaFoldDB" id="E4U2H7"/>
<evidence type="ECO:0000313" key="2">
    <source>
        <dbReference type="EMBL" id="ADR34664.1"/>
    </source>
</evidence>
<organism evidence="2 3">
    <name type="scientific">Sulfuricurvum kujiense (strain ATCC BAA-921 / DSM 16994 / JCM 11577 / YK-1)</name>
    <dbReference type="NCBI Taxonomy" id="709032"/>
    <lineage>
        <taxon>Bacteria</taxon>
        <taxon>Pseudomonadati</taxon>
        <taxon>Campylobacterota</taxon>
        <taxon>Epsilonproteobacteria</taxon>
        <taxon>Campylobacterales</taxon>
        <taxon>Sulfurimonadaceae</taxon>
        <taxon>Sulfuricurvum</taxon>
    </lineage>
</organism>
<dbReference type="HOGENOM" id="CLU_2653136_0_0_7"/>
<dbReference type="EMBL" id="CP002355">
    <property type="protein sequence ID" value="ADR34664.1"/>
    <property type="molecule type" value="Genomic_DNA"/>
</dbReference>
<dbReference type="eggNOG" id="ENOG5031B1K">
    <property type="taxonomic scope" value="Bacteria"/>
</dbReference>